<evidence type="ECO:0000259" key="3">
    <source>
        <dbReference type="Pfam" id="PF24535"/>
    </source>
</evidence>
<gene>
    <name evidence="4" type="ORF">AJ79_06051</name>
</gene>
<evidence type="ECO:0000313" key="4">
    <source>
        <dbReference type="EMBL" id="PGH08265.1"/>
    </source>
</evidence>
<name>A0A2B7XH66_9EURO</name>
<keyword evidence="5" id="KW-1185">Reference proteome</keyword>
<dbReference type="STRING" id="1447875.A0A2B7XH66"/>
<feature type="transmembrane region" description="Helical" evidence="2">
    <location>
        <begin position="20"/>
        <end position="41"/>
    </location>
</feature>
<organism evidence="4 5">
    <name type="scientific">Helicocarpus griseus UAMH5409</name>
    <dbReference type="NCBI Taxonomy" id="1447875"/>
    <lineage>
        <taxon>Eukaryota</taxon>
        <taxon>Fungi</taxon>
        <taxon>Dikarya</taxon>
        <taxon>Ascomycota</taxon>
        <taxon>Pezizomycotina</taxon>
        <taxon>Eurotiomycetes</taxon>
        <taxon>Eurotiomycetidae</taxon>
        <taxon>Onygenales</taxon>
        <taxon>Ajellomycetaceae</taxon>
        <taxon>Helicocarpus</taxon>
    </lineage>
</organism>
<accession>A0A2B7XH66</accession>
<feature type="domain" description="DUF7598" evidence="3">
    <location>
        <begin position="2"/>
        <end position="136"/>
    </location>
</feature>
<keyword evidence="2" id="KW-1133">Transmembrane helix</keyword>
<evidence type="ECO:0000256" key="1">
    <source>
        <dbReference type="SAM" id="MobiDB-lite"/>
    </source>
</evidence>
<feature type="region of interest" description="Disordered" evidence="1">
    <location>
        <begin position="162"/>
        <end position="230"/>
    </location>
</feature>
<dbReference type="InterPro" id="IPR056019">
    <property type="entry name" value="DUF7598"/>
</dbReference>
<feature type="transmembrane region" description="Helical" evidence="2">
    <location>
        <begin position="61"/>
        <end position="86"/>
    </location>
</feature>
<sequence>MTASILMLVRISIIDITTNFFVFDAISHVITIFICIFLILSEIADRSPGFLEPYFQDNWPLLALKSGFVTLGIAMILLGISTLGCLNRRDVSQQENDLETAKDAFREKMRYVLWQAAMGAGIVTILFGFVNILMSYLFREAKTGKSPRKVRLHGDVNEKDNVYENNQREFQRPVSGKSFRQTSLFSQPSCPQISQPQPLARSISQFRSASDPPIRRSSSISHPPPKGQRYPVVAQDFNAAGQTNGVPRRDSELSVRDLTYQSEDNSVYSEDDMRDDRSKWPRSISERGEIGKFTESPTDLEHQVSGKSAFMHPAQRSYMRWENK</sequence>
<keyword evidence="2" id="KW-0472">Membrane</keyword>
<feature type="compositionally biased region" description="Low complexity" evidence="1">
    <location>
        <begin position="207"/>
        <end position="221"/>
    </location>
</feature>
<feature type="compositionally biased region" description="Basic and acidic residues" evidence="1">
    <location>
        <begin position="162"/>
        <end position="171"/>
    </location>
</feature>
<keyword evidence="2" id="KW-0812">Transmembrane</keyword>
<feature type="transmembrane region" description="Helical" evidence="2">
    <location>
        <begin position="112"/>
        <end position="138"/>
    </location>
</feature>
<proteinExistence type="predicted"/>
<reference evidence="4 5" key="1">
    <citation type="submission" date="2017-10" db="EMBL/GenBank/DDBJ databases">
        <title>Comparative genomics in systemic dimorphic fungi from Ajellomycetaceae.</title>
        <authorList>
            <person name="Munoz J.F."/>
            <person name="Mcewen J.G."/>
            <person name="Clay O.K."/>
            <person name="Cuomo C.A."/>
        </authorList>
    </citation>
    <scope>NUCLEOTIDE SEQUENCE [LARGE SCALE GENOMIC DNA]</scope>
    <source>
        <strain evidence="4 5">UAMH5409</strain>
    </source>
</reference>
<evidence type="ECO:0000256" key="2">
    <source>
        <dbReference type="SAM" id="Phobius"/>
    </source>
</evidence>
<dbReference type="AlphaFoldDB" id="A0A2B7XH66"/>
<protein>
    <recommendedName>
        <fullName evidence="3">DUF7598 domain-containing protein</fullName>
    </recommendedName>
</protein>
<evidence type="ECO:0000313" key="5">
    <source>
        <dbReference type="Proteomes" id="UP000223968"/>
    </source>
</evidence>
<comment type="caution">
    <text evidence="4">The sequence shown here is derived from an EMBL/GenBank/DDBJ whole genome shotgun (WGS) entry which is preliminary data.</text>
</comment>
<dbReference type="OrthoDB" id="5327148at2759"/>
<dbReference type="Proteomes" id="UP000223968">
    <property type="component" value="Unassembled WGS sequence"/>
</dbReference>
<feature type="compositionally biased region" description="Low complexity" evidence="1">
    <location>
        <begin position="186"/>
        <end position="198"/>
    </location>
</feature>
<dbReference type="Pfam" id="PF24535">
    <property type="entry name" value="DUF7598"/>
    <property type="match status" value="1"/>
</dbReference>
<dbReference type="EMBL" id="PDNB01000103">
    <property type="protein sequence ID" value="PGH08265.1"/>
    <property type="molecule type" value="Genomic_DNA"/>
</dbReference>